<sequence length="778" mass="88122">MKFRLNRTYLALSLLLASTPNISLADSAKVKIDLNSQHYIGDTSELQRNKFFNIHTRGGDSGLAEIDQLYIKNQLNAEYGRSFWGPMSAAGSANYPSTEHAMLNGPIANAAAKAHPMYKYGSSRTINTEHPYNVIVENNDPIDGARWAADYYQYYFDDETRPVFYEPMNEPFVHASDFVDGPWDPVANEAMQLHMANWFNEIGKEFDDRGLSTNVIGFSSAWPSFELNDFSNWETRMKMFMDVAGENIDGLSYHLYDGVNVTGQDNFRSGSNAEAIIDIIETYSHMKWGEVKPHAFSEYGGIIDGYPIEYSPEKSSQELRSYNHLLFSFLSREDRILTSTPFITGTAKWFYEANDFQPYSATVLRPDLDSIVAGKVNNFLPTEKAKFYYLWKDVKGHRATIDTQDPDLAAHAFVYGNKVYIALNNYEDHSKDVSLDFVPHNAELVNVRIKRLDVPYDEAAIYTDTIVAQAPSQLTLAGHETAVLEYNYAEPITHNKITRTSSYYADTYLQPIVENASITFDFSNVVTNQDNLSFADAYAENIHYDQAIVDAINSKNVKRYESTLRSYNKQFSRILAKYPDTWRTSRDYQNLVTRAGRSSTTQAALQYHYSQHGYNDGQNTALLKMSIGRKHDKSKQPVVTVNGHAVTVPNDWKGYDQATRSDFFGTIDIPVPAKYLKANNTVQLTFPDTQGHVSSLVLEVDTQEDYKHTAVTGFTLKDTDLTINKDNTYRLQGQVLPTNASNQYVTWTSSSKGVATVDDHGVVSPIAPWHNHYYRNHL</sequence>
<name>A0ABU3T231_9ALTE</name>
<dbReference type="InterPro" id="IPR013780">
    <property type="entry name" value="Glyco_hydro_b"/>
</dbReference>
<reference evidence="5 6" key="1">
    <citation type="submission" date="2023-10" db="EMBL/GenBank/DDBJ databases">
        <title>Glaciecola aquimarina strain GGW-M5 nov., isolated from a coastal seawater.</title>
        <authorList>
            <person name="Bayburt H."/>
            <person name="Kim J.M."/>
            <person name="Choi B.J."/>
            <person name="Jeon C.O."/>
        </authorList>
    </citation>
    <scope>NUCLEOTIDE SEQUENCE [LARGE SCALE GENOMIC DNA]</scope>
    <source>
        <strain evidence="5 6">KCTC 32108</strain>
    </source>
</reference>
<dbReference type="Proteomes" id="UP001247805">
    <property type="component" value="Unassembled WGS sequence"/>
</dbReference>
<dbReference type="InterPro" id="IPR003343">
    <property type="entry name" value="Big_2"/>
</dbReference>
<evidence type="ECO:0000313" key="5">
    <source>
        <dbReference type="EMBL" id="MDU0356285.1"/>
    </source>
</evidence>
<dbReference type="Gene3D" id="2.60.40.1180">
    <property type="entry name" value="Golgi alpha-mannosidase II"/>
    <property type="match status" value="1"/>
</dbReference>
<feature type="domain" description="Porphyranase beta-sandwich" evidence="4">
    <location>
        <begin position="407"/>
        <end position="510"/>
    </location>
</feature>
<dbReference type="EMBL" id="JAWDIO010000002">
    <property type="protein sequence ID" value="MDU0356285.1"/>
    <property type="molecule type" value="Genomic_DNA"/>
</dbReference>
<evidence type="ECO:0000256" key="1">
    <source>
        <dbReference type="SAM" id="SignalP"/>
    </source>
</evidence>
<dbReference type="SUPFAM" id="SSF51445">
    <property type="entry name" value="(Trans)glycosidases"/>
    <property type="match status" value="1"/>
</dbReference>
<feature type="chain" id="PRO_5045253548" evidence="1">
    <location>
        <begin position="26"/>
        <end position="778"/>
    </location>
</feature>
<accession>A0ABU3T231</accession>
<proteinExistence type="predicted"/>
<dbReference type="RefSeq" id="WP_316027780.1">
    <property type="nucleotide sequence ID" value="NZ_JAWDIO010000002.1"/>
</dbReference>
<evidence type="ECO:0000259" key="3">
    <source>
        <dbReference type="Pfam" id="PF18040"/>
    </source>
</evidence>
<evidence type="ECO:0000259" key="4">
    <source>
        <dbReference type="Pfam" id="PF18206"/>
    </source>
</evidence>
<evidence type="ECO:0000313" key="6">
    <source>
        <dbReference type="Proteomes" id="UP001247805"/>
    </source>
</evidence>
<evidence type="ECO:0000259" key="2">
    <source>
        <dbReference type="Pfam" id="PF02368"/>
    </source>
</evidence>
<dbReference type="Gene3D" id="2.60.40.1080">
    <property type="match status" value="1"/>
</dbReference>
<dbReference type="SUPFAM" id="SSF49373">
    <property type="entry name" value="Invasin/intimin cell-adhesion fragments"/>
    <property type="match status" value="1"/>
</dbReference>
<keyword evidence="6" id="KW-1185">Reference proteome</keyword>
<dbReference type="InterPro" id="IPR040527">
    <property type="entry name" value="Beta-sand_Porphyrn"/>
</dbReference>
<dbReference type="Pfam" id="PF18040">
    <property type="entry name" value="BPA_C"/>
    <property type="match status" value="1"/>
</dbReference>
<dbReference type="Pfam" id="PF02368">
    <property type="entry name" value="Big_2"/>
    <property type="match status" value="1"/>
</dbReference>
<dbReference type="InterPro" id="IPR017853">
    <property type="entry name" value="GH"/>
</dbReference>
<protein>
    <submittedName>
        <fullName evidence="5">Ig-like domain-containing protein</fullName>
    </submittedName>
</protein>
<comment type="caution">
    <text evidence="5">The sequence shown here is derived from an EMBL/GenBank/DDBJ whole genome shotgun (WGS) entry which is preliminary data.</text>
</comment>
<organism evidence="5 6">
    <name type="scientific">Paraglaciecola aquimarina</name>
    <dbReference type="NCBI Taxonomy" id="1235557"/>
    <lineage>
        <taxon>Bacteria</taxon>
        <taxon>Pseudomonadati</taxon>
        <taxon>Pseudomonadota</taxon>
        <taxon>Gammaproteobacteria</taxon>
        <taxon>Alteromonadales</taxon>
        <taxon>Alteromonadaceae</taxon>
        <taxon>Paraglaciecola</taxon>
    </lineage>
</organism>
<gene>
    <name evidence="5" type="ORF">RS130_22490</name>
</gene>
<dbReference type="InterPro" id="IPR008964">
    <property type="entry name" value="Invasin/intimin_cell_adhesion"/>
</dbReference>
<keyword evidence="1" id="KW-0732">Signal</keyword>
<dbReference type="Gene3D" id="3.20.20.80">
    <property type="entry name" value="Glycosidases"/>
    <property type="match status" value="1"/>
</dbReference>
<feature type="domain" description="Beta-porphyranase A C-terminal" evidence="3">
    <location>
        <begin position="618"/>
        <end position="700"/>
    </location>
</feature>
<feature type="signal peptide" evidence="1">
    <location>
        <begin position="1"/>
        <end position="25"/>
    </location>
</feature>
<dbReference type="InterPro" id="IPR041224">
    <property type="entry name" value="BPA_C"/>
</dbReference>
<dbReference type="Gene3D" id="2.60.120.1200">
    <property type="match status" value="1"/>
</dbReference>
<feature type="domain" description="BIG2" evidence="2">
    <location>
        <begin position="710"/>
        <end position="764"/>
    </location>
</feature>
<dbReference type="CDD" id="cd21510">
    <property type="entry name" value="agarase_cat"/>
    <property type="match status" value="1"/>
</dbReference>
<dbReference type="Pfam" id="PF18206">
    <property type="entry name" value="Porphyrn_cat_1"/>
    <property type="match status" value="1"/>
</dbReference>